<protein>
    <submittedName>
        <fullName evidence="1">Uncharacterized protein</fullName>
    </submittedName>
</protein>
<dbReference type="Proteomes" id="UP000784294">
    <property type="component" value="Unassembled WGS sequence"/>
</dbReference>
<proteinExistence type="predicted"/>
<dbReference type="AlphaFoldDB" id="A0A3S5FE60"/>
<name>A0A3S5FE60_9PLAT</name>
<comment type="caution">
    <text evidence="1">The sequence shown here is derived from an EMBL/GenBank/DDBJ whole genome shotgun (WGS) entry which is preliminary data.</text>
</comment>
<accession>A0A3S5FE60</accession>
<keyword evidence="2" id="KW-1185">Reference proteome</keyword>
<sequence>MSLAGKAPFGCSLLWSQLPKPGLLEASQTYRPGRRPDASSVTRHRHCLTRPSQASLSIQLYSLFRPSSPAMCAGTFTHTRTHTHAHTHTVKLVRTDSAAPGLCCGPHVSQVRLSSIGRQQHPMASVA</sequence>
<reference evidence="1" key="1">
    <citation type="submission" date="2018-11" db="EMBL/GenBank/DDBJ databases">
        <authorList>
            <consortium name="Pathogen Informatics"/>
        </authorList>
    </citation>
    <scope>NUCLEOTIDE SEQUENCE</scope>
</reference>
<evidence type="ECO:0000313" key="2">
    <source>
        <dbReference type="Proteomes" id="UP000784294"/>
    </source>
</evidence>
<organism evidence="1 2">
    <name type="scientific">Protopolystoma xenopodis</name>
    <dbReference type="NCBI Taxonomy" id="117903"/>
    <lineage>
        <taxon>Eukaryota</taxon>
        <taxon>Metazoa</taxon>
        <taxon>Spiralia</taxon>
        <taxon>Lophotrochozoa</taxon>
        <taxon>Platyhelminthes</taxon>
        <taxon>Monogenea</taxon>
        <taxon>Polyopisthocotylea</taxon>
        <taxon>Polystomatidea</taxon>
        <taxon>Polystomatidae</taxon>
        <taxon>Protopolystoma</taxon>
    </lineage>
</organism>
<evidence type="ECO:0000313" key="1">
    <source>
        <dbReference type="EMBL" id="VEL23255.1"/>
    </source>
</evidence>
<gene>
    <name evidence="1" type="ORF">PXEA_LOCUS16695</name>
</gene>
<dbReference type="EMBL" id="CAAALY010060990">
    <property type="protein sequence ID" value="VEL23255.1"/>
    <property type="molecule type" value="Genomic_DNA"/>
</dbReference>